<evidence type="ECO:0000313" key="10">
    <source>
        <dbReference type="EMBL" id="MCH1627279.1"/>
    </source>
</evidence>
<dbReference type="GO" id="GO:0008270">
    <property type="term" value="F:zinc ion binding"/>
    <property type="evidence" value="ECO:0007669"/>
    <property type="project" value="UniProtKB-UniRule"/>
</dbReference>
<evidence type="ECO:0000256" key="1">
    <source>
        <dbReference type="ARBA" id="ARBA00002204"/>
    </source>
</evidence>
<evidence type="ECO:0000256" key="4">
    <source>
        <dbReference type="ARBA" id="ARBA00022801"/>
    </source>
</evidence>
<dbReference type="Proteomes" id="UP001431131">
    <property type="component" value="Unassembled WGS sequence"/>
</dbReference>
<dbReference type="InterPro" id="IPR007325">
    <property type="entry name" value="KFase/CYL"/>
</dbReference>
<comment type="function">
    <text evidence="1 9">Catalyzes the hydrolysis of N-formyl-L-kynurenine to L-kynurenine, the second step in the kynurenine pathway of tryptophan degradation.</text>
</comment>
<feature type="binding site" evidence="9">
    <location>
        <position position="158"/>
    </location>
    <ligand>
        <name>Zn(2+)</name>
        <dbReference type="ChEBI" id="CHEBI:29105"/>
        <label>2</label>
    </ligand>
</feature>
<feature type="binding site" evidence="9">
    <location>
        <position position="53"/>
    </location>
    <ligand>
        <name>Zn(2+)</name>
        <dbReference type="ChEBI" id="CHEBI:29105"/>
        <label>2</label>
    </ligand>
</feature>
<feature type="binding site" evidence="9">
    <location>
        <position position="47"/>
    </location>
    <ligand>
        <name>Zn(2+)</name>
        <dbReference type="ChEBI" id="CHEBI:29105"/>
        <label>1</label>
    </ligand>
</feature>
<comment type="subunit">
    <text evidence="2 9">Homodimer.</text>
</comment>
<dbReference type="NCBIfam" id="TIGR03035">
    <property type="entry name" value="trp_arylform"/>
    <property type="match status" value="1"/>
</dbReference>
<sequence>MKIIDISQPLDTNTPEWPGDTPFEFNINWTMEESLSVNVGKMVTSTHMGTHIDAPFHFDNEGKRVHELDLELYVGKARVIEVSGHERIGIEEIKDYDLAGIERLLIRTKSWTDRRQFPKTITYLQPELAPFLADKGIKLVGVDVHSVDPLDSKELYAHHSLHQHGIHILEGIILDHVAPGDYELIALPLKIVGGDGSPVRAILRT</sequence>
<dbReference type="InterPro" id="IPR017484">
    <property type="entry name" value="Kynurenine_formamidase_bac"/>
</dbReference>
<feature type="binding site" evidence="9">
    <location>
        <position position="170"/>
    </location>
    <ligand>
        <name>Zn(2+)</name>
        <dbReference type="ChEBI" id="CHEBI:29105"/>
        <label>1</label>
    </ligand>
</feature>
<keyword evidence="3 9" id="KW-0479">Metal-binding</keyword>
<dbReference type="Gene3D" id="3.50.30.50">
    <property type="entry name" value="Putative cyclase"/>
    <property type="match status" value="1"/>
</dbReference>
<dbReference type="PANTHER" id="PTHR31118">
    <property type="entry name" value="CYCLASE-LIKE PROTEIN 2"/>
    <property type="match status" value="1"/>
</dbReference>
<dbReference type="RefSeq" id="WP_240257199.1">
    <property type="nucleotide sequence ID" value="NZ_JAKTTI010000037.1"/>
</dbReference>
<evidence type="ECO:0000313" key="11">
    <source>
        <dbReference type="Proteomes" id="UP001431131"/>
    </source>
</evidence>
<feature type="binding site" evidence="9">
    <location>
        <position position="51"/>
    </location>
    <ligand>
        <name>Zn(2+)</name>
        <dbReference type="ChEBI" id="CHEBI:29105"/>
        <label>1</label>
    </ligand>
</feature>
<comment type="similarity">
    <text evidence="9">Belongs to the Cyclase 1 superfamily. KynB family.</text>
</comment>
<feature type="binding site" evidence="9">
    <location>
        <position position="170"/>
    </location>
    <ligand>
        <name>Zn(2+)</name>
        <dbReference type="ChEBI" id="CHEBI:29105"/>
        <label>2</label>
    </ligand>
</feature>
<comment type="catalytic activity">
    <reaction evidence="7 9">
        <text>N-formyl-L-kynurenine + H2O = L-kynurenine + formate + H(+)</text>
        <dbReference type="Rhea" id="RHEA:13009"/>
        <dbReference type="ChEBI" id="CHEBI:15377"/>
        <dbReference type="ChEBI" id="CHEBI:15378"/>
        <dbReference type="ChEBI" id="CHEBI:15740"/>
        <dbReference type="ChEBI" id="CHEBI:57959"/>
        <dbReference type="ChEBI" id="CHEBI:58629"/>
        <dbReference type="EC" id="3.5.1.9"/>
    </reaction>
</comment>
<evidence type="ECO:0000256" key="9">
    <source>
        <dbReference type="HAMAP-Rule" id="MF_01969"/>
    </source>
</evidence>
<dbReference type="GO" id="GO:0019441">
    <property type="term" value="P:L-tryptophan catabolic process to kynurenine"/>
    <property type="evidence" value="ECO:0007669"/>
    <property type="project" value="UniProtKB-UniRule"/>
</dbReference>
<dbReference type="EC" id="3.5.1.9" evidence="9"/>
<keyword evidence="4 9" id="KW-0378">Hydrolase</keyword>
<dbReference type="SUPFAM" id="SSF102198">
    <property type="entry name" value="Putative cyclase"/>
    <property type="match status" value="1"/>
</dbReference>
<dbReference type="AlphaFoldDB" id="A0AAW5EES4"/>
<evidence type="ECO:0000256" key="2">
    <source>
        <dbReference type="ARBA" id="ARBA00011738"/>
    </source>
</evidence>
<feature type="binding site" evidence="9">
    <location>
        <position position="53"/>
    </location>
    <ligand>
        <name>Zn(2+)</name>
        <dbReference type="ChEBI" id="CHEBI:29105"/>
        <label>1</label>
    </ligand>
</feature>
<protein>
    <recommendedName>
        <fullName evidence="9">Kynurenine formamidase</fullName>
        <shortName evidence="9">KFA</shortName>
        <shortName evidence="9">KFase</shortName>
        <ecNumber evidence="9">3.5.1.9</ecNumber>
    </recommendedName>
    <alternativeName>
        <fullName evidence="9">Arylformamidase</fullName>
    </alternativeName>
    <alternativeName>
        <fullName evidence="9">N-formylkynurenine formamidase</fullName>
        <shortName evidence="9">FKF</shortName>
    </alternativeName>
</protein>
<dbReference type="EMBL" id="JAKTTI010000037">
    <property type="protein sequence ID" value="MCH1627279.1"/>
    <property type="molecule type" value="Genomic_DNA"/>
</dbReference>
<reference evidence="10" key="1">
    <citation type="submission" date="2022-02" db="EMBL/GenBank/DDBJ databases">
        <title>Fredinandcohnia quinoae sp. nov. isolated from Chenopodium quinoa seeds.</title>
        <authorList>
            <person name="Saati-Santamaria Z."/>
            <person name="Flores-Felix J.D."/>
            <person name="Igual J.M."/>
            <person name="Velazquez E."/>
            <person name="Garcia-Fraile P."/>
            <person name="Martinez-Molina E."/>
        </authorList>
    </citation>
    <scope>NUCLEOTIDE SEQUENCE</scope>
    <source>
        <strain evidence="10">SECRCQ15</strain>
    </source>
</reference>
<gene>
    <name evidence="9 10" type="primary">kynB</name>
    <name evidence="10" type="ORF">MJG50_18245</name>
</gene>
<comment type="caution">
    <text evidence="10">The sequence shown here is derived from an EMBL/GenBank/DDBJ whole genome shotgun (WGS) entry which is preliminary data.</text>
</comment>
<evidence type="ECO:0000256" key="3">
    <source>
        <dbReference type="ARBA" id="ARBA00022723"/>
    </source>
</evidence>
<dbReference type="GO" id="GO:0004328">
    <property type="term" value="F:formamidase activity"/>
    <property type="evidence" value="ECO:0007669"/>
    <property type="project" value="InterPro"/>
</dbReference>
<comment type="cofactor">
    <cofactor evidence="9">
        <name>Zn(2+)</name>
        <dbReference type="ChEBI" id="CHEBI:29105"/>
    </cofactor>
    <text evidence="9">Binds 2 zinc ions per subunit.</text>
</comment>
<dbReference type="GO" id="GO:0004061">
    <property type="term" value="F:arylformamidase activity"/>
    <property type="evidence" value="ECO:0007669"/>
    <property type="project" value="UniProtKB-UniRule"/>
</dbReference>
<dbReference type="Pfam" id="PF04199">
    <property type="entry name" value="Cyclase"/>
    <property type="match status" value="1"/>
</dbReference>
<feature type="active site" description="Proton donor/acceptor" evidence="9">
    <location>
        <position position="57"/>
    </location>
</feature>
<name>A0AAW5EES4_9BACI</name>
<dbReference type="FunFam" id="3.50.30.50:FF:000001">
    <property type="entry name" value="Kynurenine formamidase"/>
    <property type="match status" value="1"/>
</dbReference>
<evidence type="ECO:0000256" key="5">
    <source>
        <dbReference type="ARBA" id="ARBA00022833"/>
    </source>
</evidence>
<evidence type="ECO:0000256" key="8">
    <source>
        <dbReference type="ARBA" id="ARBA00060547"/>
    </source>
</evidence>
<comment type="pathway">
    <text evidence="8 9">Amino-acid degradation; L-tryptophan degradation via kynurenine pathway; L-kynurenine from L-tryptophan: step 2/2.</text>
</comment>
<evidence type="ECO:0000256" key="6">
    <source>
        <dbReference type="ARBA" id="ARBA00023079"/>
    </source>
</evidence>
<evidence type="ECO:0000256" key="7">
    <source>
        <dbReference type="ARBA" id="ARBA00048496"/>
    </source>
</evidence>
<dbReference type="InterPro" id="IPR037175">
    <property type="entry name" value="KFase_sf"/>
</dbReference>
<accession>A0AAW5EES4</accession>
<dbReference type="PANTHER" id="PTHR31118:SF32">
    <property type="entry name" value="KYNURENINE FORMAMIDASE"/>
    <property type="match status" value="1"/>
</dbReference>
<organism evidence="10 11">
    <name type="scientific">Fredinandcohnia quinoae</name>
    <dbReference type="NCBI Taxonomy" id="2918902"/>
    <lineage>
        <taxon>Bacteria</taxon>
        <taxon>Bacillati</taxon>
        <taxon>Bacillota</taxon>
        <taxon>Bacilli</taxon>
        <taxon>Bacillales</taxon>
        <taxon>Bacillaceae</taxon>
        <taxon>Fredinandcohnia</taxon>
    </lineage>
</organism>
<feature type="binding site" evidence="9">
    <location>
        <position position="17"/>
    </location>
    <ligand>
        <name>substrate</name>
    </ligand>
</feature>
<keyword evidence="5 9" id="KW-0862">Zinc</keyword>
<keyword evidence="11" id="KW-1185">Reference proteome</keyword>
<proteinExistence type="inferred from homology"/>
<keyword evidence="6 9" id="KW-0823">Tryptophan catabolism</keyword>
<dbReference type="HAMAP" id="MF_01969">
    <property type="entry name" value="KynB"/>
    <property type="match status" value="1"/>
</dbReference>